<accession>A0A7W5JVD4</accession>
<evidence type="ECO:0000313" key="1">
    <source>
        <dbReference type="EMBL" id="MBB3326726.1"/>
    </source>
</evidence>
<dbReference type="AlphaFoldDB" id="A0A7W5JVD4"/>
<sequence length="68" mass="7384">MSAAADEGSPTGHAPRTERQSIGYCPYCSEENLFPLEGGGWECRSCLRAFSVVFRGLVSPSRTREVSS</sequence>
<comment type="caution">
    <text evidence="1">The sequence shown here is derived from an EMBL/GenBank/DDBJ whole genome shotgun (WGS) entry which is preliminary data.</text>
</comment>
<name>A0A7W5JVD4_9ACTN</name>
<dbReference type="RefSeq" id="WP_183341717.1">
    <property type="nucleotide sequence ID" value="NZ_JACHZG010000001.1"/>
</dbReference>
<organism evidence="1 2">
    <name type="scientific">Microlunatus antarcticus</name>
    <dbReference type="NCBI Taxonomy" id="53388"/>
    <lineage>
        <taxon>Bacteria</taxon>
        <taxon>Bacillati</taxon>
        <taxon>Actinomycetota</taxon>
        <taxon>Actinomycetes</taxon>
        <taxon>Propionibacteriales</taxon>
        <taxon>Propionibacteriaceae</taxon>
        <taxon>Microlunatus</taxon>
    </lineage>
</organism>
<dbReference type="Proteomes" id="UP000565572">
    <property type="component" value="Unassembled WGS sequence"/>
</dbReference>
<evidence type="ECO:0000313" key="2">
    <source>
        <dbReference type="Proteomes" id="UP000565572"/>
    </source>
</evidence>
<keyword evidence="2" id="KW-1185">Reference proteome</keyword>
<dbReference type="EMBL" id="JACHZG010000001">
    <property type="protein sequence ID" value="MBB3326726.1"/>
    <property type="molecule type" value="Genomic_DNA"/>
</dbReference>
<gene>
    <name evidence="1" type="ORF">FHX39_001670</name>
</gene>
<proteinExistence type="predicted"/>
<evidence type="ECO:0008006" key="3">
    <source>
        <dbReference type="Google" id="ProtNLM"/>
    </source>
</evidence>
<protein>
    <recommendedName>
        <fullName evidence="3">Insertion element protein</fullName>
    </recommendedName>
</protein>
<reference evidence="1 2" key="1">
    <citation type="submission" date="2020-08" db="EMBL/GenBank/DDBJ databases">
        <title>Sequencing the genomes of 1000 actinobacteria strains.</title>
        <authorList>
            <person name="Klenk H.-P."/>
        </authorList>
    </citation>
    <scope>NUCLEOTIDE SEQUENCE [LARGE SCALE GENOMIC DNA]</scope>
    <source>
        <strain evidence="1 2">DSM 11053</strain>
    </source>
</reference>